<keyword evidence="2" id="KW-1185">Reference proteome</keyword>
<dbReference type="EMBL" id="JAPJUH010000005">
    <property type="protein sequence ID" value="MCX3266297.1"/>
    <property type="molecule type" value="Genomic_DNA"/>
</dbReference>
<comment type="caution">
    <text evidence="1">The sequence shown here is derived from an EMBL/GenBank/DDBJ whole genome shotgun (WGS) entry which is preliminary data.</text>
</comment>
<evidence type="ECO:0000313" key="1">
    <source>
        <dbReference type="EMBL" id="MCX3266297.1"/>
    </source>
</evidence>
<reference evidence="1" key="1">
    <citation type="submission" date="2022-11" db="EMBL/GenBank/DDBJ databases">
        <authorList>
            <person name="Graham C."/>
            <person name="Newman J.D."/>
        </authorList>
    </citation>
    <scope>NUCLEOTIDE SEQUENCE</scope>
    <source>
        <strain evidence="1">DSM 19486</strain>
    </source>
</reference>
<dbReference type="RefSeq" id="WP_010601940.1">
    <property type="nucleotide sequence ID" value="NZ_JAPJUH010000005.1"/>
</dbReference>
<sequence length="68" mass="7959">MNNTNLKMDEQSEIIDISEEKECRYWTSRLGVKIEVLKSAIRATRCVTLKDISVYFDQNNIKHLTTHS</sequence>
<dbReference type="AlphaFoldDB" id="A0A9X3DER9"/>
<dbReference type="Proteomes" id="UP001142592">
    <property type="component" value="Unassembled WGS sequence"/>
</dbReference>
<protein>
    <submittedName>
        <fullName evidence="1">DUF3606 domain-containing protein</fullName>
    </submittedName>
</protein>
<dbReference type="Pfam" id="PF12244">
    <property type="entry name" value="DUF3606"/>
    <property type="match status" value="1"/>
</dbReference>
<proteinExistence type="predicted"/>
<dbReference type="InterPro" id="IPR022037">
    <property type="entry name" value="DUF3606"/>
</dbReference>
<accession>A0A9X3DER9</accession>
<organism evidence="1 2">
    <name type="scientific">Pedobacter agri</name>
    <dbReference type="NCBI Taxonomy" id="454586"/>
    <lineage>
        <taxon>Bacteria</taxon>
        <taxon>Pseudomonadati</taxon>
        <taxon>Bacteroidota</taxon>
        <taxon>Sphingobacteriia</taxon>
        <taxon>Sphingobacteriales</taxon>
        <taxon>Sphingobacteriaceae</taxon>
        <taxon>Pedobacter</taxon>
    </lineage>
</organism>
<gene>
    <name evidence="1" type="ORF">OQZ29_16175</name>
</gene>
<evidence type="ECO:0000313" key="2">
    <source>
        <dbReference type="Proteomes" id="UP001142592"/>
    </source>
</evidence>
<name>A0A9X3DER9_9SPHI</name>